<evidence type="ECO:0000256" key="1">
    <source>
        <dbReference type="SAM" id="MobiDB-lite"/>
    </source>
</evidence>
<feature type="compositionally biased region" description="Basic and acidic residues" evidence="1">
    <location>
        <begin position="1"/>
        <end position="12"/>
    </location>
</feature>
<reference evidence="2" key="1">
    <citation type="submission" date="2021-02" db="EMBL/GenBank/DDBJ databases">
        <authorList>
            <person name="Nowell W R."/>
        </authorList>
    </citation>
    <scope>NUCLEOTIDE SEQUENCE</scope>
</reference>
<accession>A0A820EZE8</accession>
<feature type="non-terminal residue" evidence="2">
    <location>
        <position position="20"/>
    </location>
</feature>
<dbReference type="Proteomes" id="UP000663844">
    <property type="component" value="Unassembled WGS sequence"/>
</dbReference>
<name>A0A820EZE8_9BILA</name>
<sequence>METRSMAERGFADESSDSLL</sequence>
<comment type="caution">
    <text evidence="2">The sequence shown here is derived from an EMBL/GenBank/DDBJ whole genome shotgun (WGS) entry which is preliminary data.</text>
</comment>
<protein>
    <submittedName>
        <fullName evidence="2">Uncharacterized protein</fullName>
    </submittedName>
</protein>
<proteinExistence type="predicted"/>
<dbReference type="EMBL" id="CAJOAZ010012529">
    <property type="protein sequence ID" value="CAF4253667.1"/>
    <property type="molecule type" value="Genomic_DNA"/>
</dbReference>
<dbReference type="AlphaFoldDB" id="A0A820EZE8"/>
<evidence type="ECO:0000313" key="2">
    <source>
        <dbReference type="EMBL" id="CAF4253667.1"/>
    </source>
</evidence>
<evidence type="ECO:0000313" key="3">
    <source>
        <dbReference type="Proteomes" id="UP000663844"/>
    </source>
</evidence>
<gene>
    <name evidence="2" type="ORF">OXD698_LOCUS43578</name>
</gene>
<organism evidence="2 3">
    <name type="scientific">Adineta steineri</name>
    <dbReference type="NCBI Taxonomy" id="433720"/>
    <lineage>
        <taxon>Eukaryota</taxon>
        <taxon>Metazoa</taxon>
        <taxon>Spiralia</taxon>
        <taxon>Gnathifera</taxon>
        <taxon>Rotifera</taxon>
        <taxon>Eurotatoria</taxon>
        <taxon>Bdelloidea</taxon>
        <taxon>Adinetida</taxon>
        <taxon>Adinetidae</taxon>
        <taxon>Adineta</taxon>
    </lineage>
</organism>
<feature type="region of interest" description="Disordered" evidence="1">
    <location>
        <begin position="1"/>
        <end position="20"/>
    </location>
</feature>